<sequence>MAALVAIGNQLATITTGTNLERSYISNSTLGENSTTHSIVRVLVRATVRSHTRVSYIRLDGSNDDESEGEVASPGTTSPELLLCSEMSFVMSSSVLLPSPSNNSG</sequence>
<reference evidence="1" key="1">
    <citation type="journal article" name="BMC Genomics">
        <title>Long-read sequencing and de novo genome assembly of marine medaka (Oryzias melastigma).</title>
        <authorList>
            <person name="Liang P."/>
            <person name="Saqib H.S.A."/>
            <person name="Ni X."/>
            <person name="Shen Y."/>
        </authorList>
    </citation>
    <scope>NUCLEOTIDE SEQUENCE</scope>
    <source>
        <strain evidence="1">Bigg-433</strain>
    </source>
</reference>
<proteinExistence type="predicted"/>
<evidence type="ECO:0000313" key="1">
    <source>
        <dbReference type="EMBL" id="KAF6735144.1"/>
    </source>
</evidence>
<comment type="caution">
    <text evidence="1">The sequence shown here is derived from an EMBL/GenBank/DDBJ whole genome shotgun (WGS) entry which is preliminary data.</text>
</comment>
<organism evidence="1 2">
    <name type="scientific">Oryzias melastigma</name>
    <name type="common">Marine medaka</name>
    <dbReference type="NCBI Taxonomy" id="30732"/>
    <lineage>
        <taxon>Eukaryota</taxon>
        <taxon>Metazoa</taxon>
        <taxon>Chordata</taxon>
        <taxon>Craniata</taxon>
        <taxon>Vertebrata</taxon>
        <taxon>Euteleostomi</taxon>
        <taxon>Actinopterygii</taxon>
        <taxon>Neopterygii</taxon>
        <taxon>Teleostei</taxon>
        <taxon>Neoteleostei</taxon>
        <taxon>Acanthomorphata</taxon>
        <taxon>Ovalentaria</taxon>
        <taxon>Atherinomorphae</taxon>
        <taxon>Beloniformes</taxon>
        <taxon>Adrianichthyidae</taxon>
        <taxon>Oryziinae</taxon>
        <taxon>Oryzias</taxon>
    </lineage>
</organism>
<name>A0A834KY60_ORYME</name>
<gene>
    <name evidence="1" type="ORF">FQA47_012139</name>
</gene>
<accession>A0A834KY60</accession>
<evidence type="ECO:0000313" key="2">
    <source>
        <dbReference type="Proteomes" id="UP000646548"/>
    </source>
</evidence>
<dbReference type="AlphaFoldDB" id="A0A834KY60"/>
<dbReference type="EMBL" id="WKFB01000117">
    <property type="protein sequence ID" value="KAF6735144.1"/>
    <property type="molecule type" value="Genomic_DNA"/>
</dbReference>
<protein>
    <submittedName>
        <fullName evidence="1">Uncharacterized protein</fullName>
    </submittedName>
</protein>
<dbReference type="Proteomes" id="UP000646548">
    <property type="component" value="Unassembled WGS sequence"/>
</dbReference>